<dbReference type="EMBL" id="CP104013">
    <property type="protein sequence ID" value="UYP48490.1"/>
    <property type="molecule type" value="Genomic_DNA"/>
</dbReference>
<evidence type="ECO:0000313" key="2">
    <source>
        <dbReference type="Proteomes" id="UP001208689"/>
    </source>
</evidence>
<protein>
    <submittedName>
        <fullName evidence="1">Uncharacterized protein</fullName>
    </submittedName>
</protein>
<reference evidence="1" key="1">
    <citation type="submission" date="2022-09" db="EMBL/GenBank/DDBJ databases">
        <title>Actin cytoskeleton and complex cell architecture in an #Asgard archaeon.</title>
        <authorList>
            <person name="Ponce Toledo R.I."/>
            <person name="Schleper C."/>
            <person name="Rodrigues Oliveira T."/>
            <person name="Wollweber F."/>
            <person name="Xu J."/>
            <person name="Rittmann S."/>
            <person name="Klingl A."/>
            <person name="Pilhofer M."/>
        </authorList>
    </citation>
    <scope>NUCLEOTIDE SEQUENCE</scope>
    <source>
        <strain evidence="1">B-35</strain>
    </source>
</reference>
<sequence>MPNIEIDFNKYIPSGAVFYEYYTILKSHNFVPEESHEISPQVKLESLKQRQEYA</sequence>
<keyword evidence="2" id="KW-1185">Reference proteome</keyword>
<evidence type="ECO:0000313" key="1">
    <source>
        <dbReference type="EMBL" id="UYP48490.1"/>
    </source>
</evidence>
<organism evidence="1 2">
    <name type="scientific">Candidatus Lokiarchaeum ossiferum</name>
    <dbReference type="NCBI Taxonomy" id="2951803"/>
    <lineage>
        <taxon>Archaea</taxon>
        <taxon>Promethearchaeati</taxon>
        <taxon>Promethearchaeota</taxon>
        <taxon>Promethearchaeia</taxon>
        <taxon>Promethearchaeales</taxon>
        <taxon>Promethearchaeaceae</taxon>
        <taxon>Candidatus Lokiarchaeum</taxon>
    </lineage>
</organism>
<dbReference type="Proteomes" id="UP001208689">
    <property type="component" value="Chromosome"/>
</dbReference>
<proteinExistence type="predicted"/>
<gene>
    <name evidence="1" type="ORF">NEF87_004775</name>
</gene>
<accession>A0ABY6HY77</accession>
<name>A0ABY6HY77_9ARCH</name>